<evidence type="ECO:0000313" key="3">
    <source>
        <dbReference type="Proteomes" id="UP000001646"/>
    </source>
</evidence>
<dbReference type="InParanoid" id="A0A803TF40"/>
<organism evidence="2 3">
    <name type="scientific">Anolis carolinensis</name>
    <name type="common">Green anole</name>
    <name type="synonym">American chameleon</name>
    <dbReference type="NCBI Taxonomy" id="28377"/>
    <lineage>
        <taxon>Eukaryota</taxon>
        <taxon>Metazoa</taxon>
        <taxon>Chordata</taxon>
        <taxon>Craniata</taxon>
        <taxon>Vertebrata</taxon>
        <taxon>Euteleostomi</taxon>
        <taxon>Lepidosauria</taxon>
        <taxon>Squamata</taxon>
        <taxon>Bifurcata</taxon>
        <taxon>Unidentata</taxon>
        <taxon>Episquamata</taxon>
        <taxon>Toxicofera</taxon>
        <taxon>Iguania</taxon>
        <taxon>Dactyloidae</taxon>
        <taxon>Anolis</taxon>
    </lineage>
</organism>
<dbReference type="GeneTree" id="ENSGT01140000283768"/>
<dbReference type="Ensembl" id="ENSACAT00000041526.1">
    <property type="protein sequence ID" value="ENSACAP00000033830.1"/>
    <property type="gene ID" value="ENSACAG00000040488.1"/>
</dbReference>
<dbReference type="AlphaFoldDB" id="A0A803TF40"/>
<dbReference type="Proteomes" id="UP000001646">
    <property type="component" value="Chromosome 1"/>
</dbReference>
<reference evidence="2 3" key="1">
    <citation type="submission" date="2009-12" db="EMBL/GenBank/DDBJ databases">
        <title>The Genome Sequence of Anolis carolinensis (Green Anole Lizard).</title>
        <authorList>
            <consortium name="The Genome Sequencing Platform"/>
            <person name="Di Palma F."/>
            <person name="Alfoldi J."/>
            <person name="Heiman D."/>
            <person name="Young S."/>
            <person name="Grabherr M."/>
            <person name="Johnson J."/>
            <person name="Lander E.S."/>
            <person name="Lindblad-Toh K."/>
        </authorList>
    </citation>
    <scope>NUCLEOTIDE SEQUENCE [LARGE SCALE GENOMIC DNA]</scope>
    <source>
        <strain evidence="2 3">JBL SC #1</strain>
    </source>
</reference>
<evidence type="ECO:0000313" key="2">
    <source>
        <dbReference type="Ensembl" id="ENSACAP00000033830.1"/>
    </source>
</evidence>
<reference evidence="2" key="2">
    <citation type="submission" date="2025-08" db="UniProtKB">
        <authorList>
            <consortium name="Ensembl"/>
        </authorList>
    </citation>
    <scope>IDENTIFICATION</scope>
</reference>
<feature type="region of interest" description="Disordered" evidence="1">
    <location>
        <begin position="1"/>
        <end position="22"/>
    </location>
</feature>
<reference evidence="2" key="3">
    <citation type="submission" date="2025-09" db="UniProtKB">
        <authorList>
            <consortium name="Ensembl"/>
        </authorList>
    </citation>
    <scope>IDENTIFICATION</scope>
</reference>
<evidence type="ECO:0000256" key="1">
    <source>
        <dbReference type="SAM" id="MobiDB-lite"/>
    </source>
</evidence>
<name>A0A803TF40_ANOCA</name>
<keyword evidence="3" id="KW-1185">Reference proteome</keyword>
<accession>A0A803TF40</accession>
<proteinExistence type="predicted"/>
<protein>
    <submittedName>
        <fullName evidence="2">Uncharacterized protein</fullName>
    </submittedName>
</protein>
<sequence>MGTLSSGIKLLHPSPSSGLSRTSIMSKTPALSILWRAAPTLTTEPLTVTIAIIPFKKEAMEMQRSPALECPSSPIPGPLT</sequence>